<dbReference type="Pfam" id="PF02317">
    <property type="entry name" value="Octopine_DH"/>
    <property type="match status" value="1"/>
</dbReference>
<organism evidence="4 5">
    <name type="scientific">Thermogemmatispora tikiterensis</name>
    <dbReference type="NCBI Taxonomy" id="1825093"/>
    <lineage>
        <taxon>Bacteria</taxon>
        <taxon>Bacillati</taxon>
        <taxon>Chloroflexota</taxon>
        <taxon>Ktedonobacteria</taxon>
        <taxon>Thermogemmatisporales</taxon>
        <taxon>Thermogemmatisporaceae</taxon>
        <taxon>Thermogemmatispora</taxon>
    </lineage>
</organism>
<evidence type="ECO:0000259" key="3">
    <source>
        <dbReference type="Pfam" id="PF02317"/>
    </source>
</evidence>
<sequence length="364" mass="38249">MATIAVLGGGNGGFAAAAHLSALGEQVHLYSRSPATLRIARERGGIAYSGVAGEGLAAVACLTNDLAEALAGAELVMLCVPATAFADLARALAPLLAQPSGPPVLLNPGNTGGSLAFRRLLIEAGCASPPPIAETNTLTYICRKQGEGEVYISSLVQHVRLAVLPASAAERLWPLLSRFYPSLRPVEHVLVTALSNVNAVLHPPGMVLSAAWIEHSGGDFRYYYDAGTPAVAQVMADLDRERLAVAAAWGLSLEPFPQLFADLGSTSPEAGASGSFLRMLRESAPNQFIKAPANLDSRYLHEDIPFGLVPMSELGRALGVATPVMDALITLASCISRRDYRAEGWTLARLGLPPEREAALAVLR</sequence>
<protein>
    <submittedName>
        <fullName evidence="4">Uncharacterized protein</fullName>
    </submittedName>
</protein>
<dbReference type="RefSeq" id="WP_189361327.1">
    <property type="nucleotide sequence ID" value="NZ_MCIF01000002.1"/>
</dbReference>
<gene>
    <name evidence="4" type="ORF">A4R35_04560</name>
</gene>
<dbReference type="Pfam" id="PF01210">
    <property type="entry name" value="NAD_Gly3P_dh_N"/>
    <property type="match status" value="1"/>
</dbReference>
<dbReference type="GO" id="GO:0016616">
    <property type="term" value="F:oxidoreductase activity, acting on the CH-OH group of donors, NAD or NADP as acceptor"/>
    <property type="evidence" value="ECO:0007669"/>
    <property type="project" value="InterPro"/>
</dbReference>
<dbReference type="Gene3D" id="3.40.50.720">
    <property type="entry name" value="NAD(P)-binding Rossmann-like Domain"/>
    <property type="match status" value="1"/>
</dbReference>
<proteinExistence type="predicted"/>
<dbReference type="Proteomes" id="UP000248706">
    <property type="component" value="Unassembled WGS sequence"/>
</dbReference>
<keyword evidence="1" id="KW-0560">Oxidoreductase</keyword>
<dbReference type="InterPro" id="IPR011128">
    <property type="entry name" value="G3P_DH_NAD-dep_N"/>
</dbReference>
<dbReference type="AlphaFoldDB" id="A0A328VB10"/>
<dbReference type="InterPro" id="IPR003421">
    <property type="entry name" value="Opine_DH"/>
</dbReference>
<feature type="domain" description="Glycerol-3-phosphate dehydrogenase NAD-dependent N-terminal" evidence="2">
    <location>
        <begin position="4"/>
        <end position="98"/>
    </location>
</feature>
<evidence type="ECO:0000313" key="4">
    <source>
        <dbReference type="EMBL" id="RAQ94797.1"/>
    </source>
</evidence>
<evidence type="ECO:0000313" key="5">
    <source>
        <dbReference type="Proteomes" id="UP000248706"/>
    </source>
</evidence>
<dbReference type="SUPFAM" id="SSF51735">
    <property type="entry name" value="NAD(P)-binding Rossmann-fold domains"/>
    <property type="match status" value="1"/>
</dbReference>
<name>A0A328VB10_9CHLR</name>
<evidence type="ECO:0000259" key="2">
    <source>
        <dbReference type="Pfam" id="PF01210"/>
    </source>
</evidence>
<feature type="domain" description="Opine dehydrogenase" evidence="3">
    <location>
        <begin position="186"/>
        <end position="334"/>
    </location>
</feature>
<dbReference type="Gene3D" id="1.10.1040.10">
    <property type="entry name" value="N-(1-d-carboxylethyl)-l-norvaline Dehydrogenase, domain 2"/>
    <property type="match status" value="1"/>
</dbReference>
<dbReference type="GO" id="GO:0046168">
    <property type="term" value="P:glycerol-3-phosphate catabolic process"/>
    <property type="evidence" value="ECO:0007669"/>
    <property type="project" value="InterPro"/>
</dbReference>
<dbReference type="InterPro" id="IPR013328">
    <property type="entry name" value="6PGD_dom2"/>
</dbReference>
<evidence type="ECO:0000256" key="1">
    <source>
        <dbReference type="ARBA" id="ARBA00023002"/>
    </source>
</evidence>
<dbReference type="PANTHER" id="PTHR38015:SF1">
    <property type="entry name" value="OPINE DEHYDROGENASE DOMAIN-CONTAINING PROTEIN"/>
    <property type="match status" value="1"/>
</dbReference>
<dbReference type="InterPro" id="IPR008927">
    <property type="entry name" value="6-PGluconate_DH-like_C_sf"/>
</dbReference>
<dbReference type="SUPFAM" id="SSF48179">
    <property type="entry name" value="6-phosphogluconate dehydrogenase C-terminal domain-like"/>
    <property type="match status" value="1"/>
</dbReference>
<dbReference type="InterPro" id="IPR051729">
    <property type="entry name" value="Opine/Lysopine_DH"/>
</dbReference>
<dbReference type="EMBL" id="MCIF01000002">
    <property type="protein sequence ID" value="RAQ94797.1"/>
    <property type="molecule type" value="Genomic_DNA"/>
</dbReference>
<reference evidence="4 5" key="1">
    <citation type="submission" date="2016-08" db="EMBL/GenBank/DDBJ databases">
        <title>Analysis of Carbohydrate Active Enzymes in Thermogemmatispora T81 Reveals Carbohydrate Degradation Ability.</title>
        <authorList>
            <person name="Tomazini A."/>
            <person name="Lal S."/>
            <person name="Stott M."/>
            <person name="Henrissat B."/>
            <person name="Polikarpov I."/>
            <person name="Sparling R."/>
            <person name="Levin D.B."/>
        </authorList>
    </citation>
    <scope>NUCLEOTIDE SEQUENCE [LARGE SCALE GENOMIC DNA]</scope>
    <source>
        <strain evidence="4 5">T81</strain>
    </source>
</reference>
<keyword evidence="5" id="KW-1185">Reference proteome</keyword>
<comment type="caution">
    <text evidence="4">The sequence shown here is derived from an EMBL/GenBank/DDBJ whole genome shotgun (WGS) entry which is preliminary data.</text>
</comment>
<accession>A0A328VB10</accession>
<dbReference type="PANTHER" id="PTHR38015">
    <property type="entry name" value="BLR6086 PROTEIN"/>
    <property type="match status" value="1"/>
</dbReference>
<dbReference type="GO" id="GO:0051287">
    <property type="term" value="F:NAD binding"/>
    <property type="evidence" value="ECO:0007669"/>
    <property type="project" value="InterPro"/>
</dbReference>
<dbReference type="InterPro" id="IPR036291">
    <property type="entry name" value="NAD(P)-bd_dom_sf"/>
</dbReference>